<dbReference type="EMBL" id="JACJIP010000034">
    <property type="protein sequence ID" value="MBA9087673.1"/>
    <property type="molecule type" value="Genomic_DNA"/>
</dbReference>
<name>A0A7W3SX02_9BACL</name>
<dbReference type="RefSeq" id="WP_182538746.1">
    <property type="nucleotide sequence ID" value="NZ_JACJIP010000034.1"/>
</dbReference>
<keyword evidence="2" id="KW-1185">Reference proteome</keyword>
<gene>
    <name evidence="1" type="ORF">FHR92_004158</name>
</gene>
<protein>
    <submittedName>
        <fullName evidence="1">Uncharacterized protein</fullName>
    </submittedName>
</protein>
<sequence>MTTQVKIKAQVTTVTQVLEWCEIDPKAIIIVEHLNHFLKTEQDRIEFLNEFESRQLWRDPKKSFKMVDLAKQIGSYHYPEKTLDELLEMDVKEALETLFREPINQGKLFRFKEHKANIRSLFAIKQQQPKIKLMGALLYV</sequence>
<comment type="caution">
    <text evidence="1">The sequence shown here is derived from an EMBL/GenBank/DDBJ whole genome shotgun (WGS) entry which is preliminary data.</text>
</comment>
<organism evidence="1 2">
    <name type="scientific">Fontibacillus solani</name>
    <dbReference type="NCBI Taxonomy" id="1572857"/>
    <lineage>
        <taxon>Bacteria</taxon>
        <taxon>Bacillati</taxon>
        <taxon>Bacillota</taxon>
        <taxon>Bacilli</taxon>
        <taxon>Bacillales</taxon>
        <taxon>Paenibacillaceae</taxon>
        <taxon>Fontibacillus</taxon>
    </lineage>
</organism>
<evidence type="ECO:0000313" key="2">
    <source>
        <dbReference type="Proteomes" id="UP000567067"/>
    </source>
</evidence>
<proteinExistence type="predicted"/>
<dbReference type="Proteomes" id="UP000567067">
    <property type="component" value="Unassembled WGS sequence"/>
</dbReference>
<dbReference type="AlphaFoldDB" id="A0A7W3SX02"/>
<accession>A0A7W3SX02</accession>
<evidence type="ECO:0000313" key="1">
    <source>
        <dbReference type="EMBL" id="MBA9087673.1"/>
    </source>
</evidence>
<reference evidence="1 2" key="1">
    <citation type="submission" date="2020-08" db="EMBL/GenBank/DDBJ databases">
        <title>Genomic Encyclopedia of Type Strains, Phase III (KMG-III): the genomes of soil and plant-associated and newly described type strains.</title>
        <authorList>
            <person name="Whitman W."/>
        </authorList>
    </citation>
    <scope>NUCLEOTIDE SEQUENCE [LARGE SCALE GENOMIC DNA]</scope>
    <source>
        <strain evidence="1 2">CECT 8693</strain>
    </source>
</reference>